<dbReference type="eggNOG" id="ENOG5032QVQ">
    <property type="taxonomic scope" value="Bacteria"/>
</dbReference>
<evidence type="ECO:0000256" key="1">
    <source>
        <dbReference type="ARBA" id="ARBA00023002"/>
    </source>
</evidence>
<gene>
    <name evidence="2" type="ordered locus">RBE_0478</name>
</gene>
<reference evidence="2 3" key="1">
    <citation type="journal article" date="2006" name="PLoS Genet.">
        <title>Genome sequence of Rickettsia bellii illuminates the role of amoebae in gene exchanges between intracellular pathogens.</title>
        <authorList>
            <person name="Ogata H."/>
            <person name="La Scola B."/>
            <person name="Audic S."/>
            <person name="Renesto P."/>
            <person name="Blanc G."/>
            <person name="Robert C."/>
            <person name="Fournier P.-E."/>
            <person name="Claverie J.-M."/>
            <person name="Raoult D."/>
        </authorList>
    </citation>
    <scope>NUCLEOTIDE SEQUENCE [LARGE SCALE GENOMIC DNA]</scope>
    <source>
        <strain evidence="2 3">RML369-C</strain>
    </source>
</reference>
<protein>
    <submittedName>
        <fullName evidence="2">Cephalosporin hydroxylase</fullName>
    </submittedName>
</protein>
<dbReference type="AlphaFoldDB" id="Q1RJA5"/>
<accession>Q1RJA5</accession>
<dbReference type="SUPFAM" id="SSF51197">
    <property type="entry name" value="Clavaminate synthase-like"/>
    <property type="match status" value="1"/>
</dbReference>
<dbReference type="Gene3D" id="3.60.130.10">
    <property type="entry name" value="Clavaminate synthase-like"/>
    <property type="match status" value="1"/>
</dbReference>
<dbReference type="RefSeq" id="WP_011477150.1">
    <property type="nucleotide sequence ID" value="NC_007940.1"/>
</dbReference>
<dbReference type="GO" id="GO:0016706">
    <property type="term" value="F:2-oxoglutarate-dependent dioxygenase activity"/>
    <property type="evidence" value="ECO:0007669"/>
    <property type="project" value="UniProtKB-ARBA"/>
</dbReference>
<dbReference type="InterPro" id="IPR042098">
    <property type="entry name" value="TauD-like_sf"/>
</dbReference>
<dbReference type="OrthoDB" id="7159998at2"/>
<dbReference type="HOGENOM" id="CLU_076086_0_0_5"/>
<dbReference type="EMBL" id="CP000087">
    <property type="protein sequence ID" value="ABE04559.1"/>
    <property type="molecule type" value="Genomic_DNA"/>
</dbReference>
<evidence type="ECO:0000313" key="3">
    <source>
        <dbReference type="Proteomes" id="UP000001951"/>
    </source>
</evidence>
<proteinExistence type="predicted"/>
<organism evidence="2 3">
    <name type="scientific">Rickettsia bellii (strain RML369-C)</name>
    <dbReference type="NCBI Taxonomy" id="336407"/>
    <lineage>
        <taxon>Bacteria</taxon>
        <taxon>Pseudomonadati</taxon>
        <taxon>Pseudomonadota</taxon>
        <taxon>Alphaproteobacteria</taxon>
        <taxon>Rickettsiales</taxon>
        <taxon>Rickettsiaceae</taxon>
        <taxon>Rickettsieae</taxon>
        <taxon>Rickettsia</taxon>
        <taxon>belli group</taxon>
    </lineage>
</organism>
<evidence type="ECO:0000313" key="2">
    <source>
        <dbReference type="EMBL" id="ABE04559.1"/>
    </source>
</evidence>
<dbReference type="Proteomes" id="UP000001951">
    <property type="component" value="Chromosome"/>
</dbReference>
<dbReference type="KEGG" id="rbe:RBE_0478"/>
<sequence>MRKEIYLKNFDINDNYILNNLSDNPHQASMFFKDFLEKTYPDYIKEIKDAINSGAEIIHIKNASKQNYNVLTPYNGEVEVTGIEDLICHMYGIIGAIDSLPILYKDEDKNIIRAVAPRYNSHNERSSQSPFNDLDWHVDAAYRPMLEKANNLSPIVDYLIFGVVHKGHENLPIVYISLKDILNRLSYDDILVGLSKEFTIMSADSFLHKISVDNMPLLVEYSTGYYSRIKMDVIAETQKAQGFLNKIREIVDQKSIQNHIYVNPGDIVILNNKMILHKRDKYTPKWDGKDRYFTRIYAVKDIKQGVLADPDKPWIWI</sequence>
<name>Q1RJA5_RICBR</name>
<keyword evidence="1" id="KW-0560">Oxidoreductase</keyword>